<reference evidence="1 2" key="1">
    <citation type="submission" date="2019-02" db="EMBL/GenBank/DDBJ databases">
        <title>Genome sequencing of the rare red list fungi Dentipellis fragilis.</title>
        <authorList>
            <person name="Buettner E."/>
            <person name="Kellner H."/>
        </authorList>
    </citation>
    <scope>NUCLEOTIDE SEQUENCE [LARGE SCALE GENOMIC DNA]</scope>
    <source>
        <strain evidence="1 2">DSM 105465</strain>
    </source>
</reference>
<sequence>MQRTVPTASNYSPSSAACAHCPKTVSGKHLVDALTPSNNCTRLRSEAALLLRRFSSATPNHRMAAHPHALFHASRPT</sequence>
<proteinExistence type="predicted"/>
<dbReference type="AlphaFoldDB" id="A0A4Y9XKH3"/>
<evidence type="ECO:0000313" key="2">
    <source>
        <dbReference type="Proteomes" id="UP000298327"/>
    </source>
</evidence>
<name>A0A4Y9XKH3_9AGAM</name>
<dbReference type="EMBL" id="SEOQ01001812">
    <property type="protein sequence ID" value="TFY50486.1"/>
    <property type="molecule type" value="Genomic_DNA"/>
</dbReference>
<organism evidence="1 2">
    <name type="scientific">Dentipellis fragilis</name>
    <dbReference type="NCBI Taxonomy" id="205917"/>
    <lineage>
        <taxon>Eukaryota</taxon>
        <taxon>Fungi</taxon>
        <taxon>Dikarya</taxon>
        <taxon>Basidiomycota</taxon>
        <taxon>Agaricomycotina</taxon>
        <taxon>Agaricomycetes</taxon>
        <taxon>Russulales</taxon>
        <taxon>Hericiaceae</taxon>
        <taxon>Dentipellis</taxon>
    </lineage>
</organism>
<evidence type="ECO:0000313" key="1">
    <source>
        <dbReference type="EMBL" id="TFY50486.1"/>
    </source>
</evidence>
<dbReference type="Proteomes" id="UP000298327">
    <property type="component" value="Unassembled WGS sequence"/>
</dbReference>
<dbReference type="PROSITE" id="PS51257">
    <property type="entry name" value="PROKAR_LIPOPROTEIN"/>
    <property type="match status" value="1"/>
</dbReference>
<gene>
    <name evidence="1" type="ORF">EVG20_g11491</name>
</gene>
<accession>A0A4Y9XKH3</accession>
<keyword evidence="2" id="KW-1185">Reference proteome</keyword>
<protein>
    <submittedName>
        <fullName evidence="1">Uncharacterized protein</fullName>
    </submittedName>
</protein>
<comment type="caution">
    <text evidence="1">The sequence shown here is derived from an EMBL/GenBank/DDBJ whole genome shotgun (WGS) entry which is preliminary data.</text>
</comment>